<protein>
    <submittedName>
        <fullName evidence="1">Uncharacterized protein</fullName>
    </submittedName>
</protein>
<organism evidence="1 2">
    <name type="scientific">Aquarana catesbeiana</name>
    <name type="common">American bullfrog</name>
    <name type="synonym">Rana catesbeiana</name>
    <dbReference type="NCBI Taxonomy" id="8400"/>
    <lineage>
        <taxon>Eukaryota</taxon>
        <taxon>Metazoa</taxon>
        <taxon>Chordata</taxon>
        <taxon>Craniata</taxon>
        <taxon>Vertebrata</taxon>
        <taxon>Euteleostomi</taxon>
        <taxon>Amphibia</taxon>
        <taxon>Batrachia</taxon>
        <taxon>Anura</taxon>
        <taxon>Neobatrachia</taxon>
        <taxon>Ranoidea</taxon>
        <taxon>Ranidae</taxon>
        <taxon>Aquarana</taxon>
    </lineage>
</organism>
<gene>
    <name evidence="1" type="ORF">AB205_0185310</name>
</gene>
<accession>A0A2G9S883</accession>
<reference evidence="2" key="1">
    <citation type="journal article" date="2017" name="Nat. Commun.">
        <title>The North American bullfrog draft genome provides insight into hormonal regulation of long noncoding RNA.</title>
        <authorList>
            <person name="Hammond S.A."/>
            <person name="Warren R.L."/>
            <person name="Vandervalk B.P."/>
            <person name="Kucuk E."/>
            <person name="Khan H."/>
            <person name="Gibb E.A."/>
            <person name="Pandoh P."/>
            <person name="Kirk H."/>
            <person name="Zhao Y."/>
            <person name="Jones M."/>
            <person name="Mungall A.J."/>
            <person name="Coope R."/>
            <person name="Pleasance S."/>
            <person name="Moore R.A."/>
            <person name="Holt R.A."/>
            <person name="Round J.M."/>
            <person name="Ohora S."/>
            <person name="Walle B.V."/>
            <person name="Veldhoen N."/>
            <person name="Helbing C.C."/>
            <person name="Birol I."/>
        </authorList>
    </citation>
    <scope>NUCLEOTIDE SEQUENCE [LARGE SCALE GENOMIC DNA]</scope>
</reference>
<keyword evidence="2" id="KW-1185">Reference proteome</keyword>
<sequence length="111" mass="11996">MAPAANHYFTDCDVIGDELDSFLELEMASKHVPQLIPVLPPGNHLLSTLGPASLPVSSSLPPASFGLLDTLKPLVVPAKSPLKPSFNIHLDTLDRFDCTRETLDSLDTFVN</sequence>
<dbReference type="EMBL" id="KV925286">
    <property type="protein sequence ID" value="PIO36304.1"/>
    <property type="molecule type" value="Genomic_DNA"/>
</dbReference>
<proteinExistence type="predicted"/>
<evidence type="ECO:0000313" key="2">
    <source>
        <dbReference type="Proteomes" id="UP000228934"/>
    </source>
</evidence>
<dbReference type="Proteomes" id="UP000228934">
    <property type="component" value="Unassembled WGS sequence"/>
</dbReference>
<name>A0A2G9S883_AQUCT</name>
<dbReference type="AlphaFoldDB" id="A0A2G9S883"/>
<feature type="non-terminal residue" evidence="1">
    <location>
        <position position="111"/>
    </location>
</feature>
<dbReference type="OrthoDB" id="10636057at2759"/>
<evidence type="ECO:0000313" key="1">
    <source>
        <dbReference type="EMBL" id="PIO36304.1"/>
    </source>
</evidence>